<name>A0A8J2PCM6_9HEXA</name>
<accession>A0A8J2PCM6</accession>
<dbReference type="Pfam" id="PF02931">
    <property type="entry name" value="Neur_chan_LBD"/>
    <property type="match status" value="1"/>
</dbReference>
<evidence type="ECO:0000256" key="1">
    <source>
        <dbReference type="SAM" id="MobiDB-lite"/>
    </source>
</evidence>
<comment type="caution">
    <text evidence="5">The sequence shown here is derived from an EMBL/GenBank/DDBJ whole genome shotgun (WGS) entry which is preliminary data.</text>
</comment>
<dbReference type="InterPro" id="IPR006201">
    <property type="entry name" value="Neur_channel"/>
</dbReference>
<dbReference type="GO" id="GO:0016020">
    <property type="term" value="C:membrane"/>
    <property type="evidence" value="ECO:0007669"/>
    <property type="project" value="InterPro"/>
</dbReference>
<proteinExistence type="predicted"/>
<keyword evidence="2" id="KW-0472">Membrane</keyword>
<reference evidence="5" key="1">
    <citation type="submission" date="2021-06" db="EMBL/GenBank/DDBJ databases">
        <authorList>
            <person name="Hodson N. C."/>
            <person name="Mongue J. A."/>
            <person name="Jaron S. K."/>
        </authorList>
    </citation>
    <scope>NUCLEOTIDE SEQUENCE</scope>
</reference>
<feature type="transmembrane region" description="Helical" evidence="2">
    <location>
        <begin position="245"/>
        <end position="264"/>
    </location>
</feature>
<keyword evidence="2" id="KW-1133">Transmembrane helix</keyword>
<feature type="transmembrane region" description="Helical" evidence="2">
    <location>
        <begin position="310"/>
        <end position="328"/>
    </location>
</feature>
<dbReference type="InterPro" id="IPR006202">
    <property type="entry name" value="Neur_chan_lig-bd"/>
</dbReference>
<keyword evidence="3" id="KW-0732">Signal</keyword>
<gene>
    <name evidence="5" type="ORF">AFUS01_LOCUS28873</name>
</gene>
<keyword evidence="2" id="KW-0812">Transmembrane</keyword>
<evidence type="ECO:0000313" key="6">
    <source>
        <dbReference type="Proteomes" id="UP000708208"/>
    </source>
</evidence>
<feature type="signal peptide" evidence="3">
    <location>
        <begin position="1"/>
        <end position="26"/>
    </location>
</feature>
<keyword evidence="6" id="KW-1185">Reference proteome</keyword>
<dbReference type="PANTHER" id="PTHR18945">
    <property type="entry name" value="NEUROTRANSMITTER GATED ION CHANNEL"/>
    <property type="match status" value="1"/>
</dbReference>
<dbReference type="GO" id="GO:0004888">
    <property type="term" value="F:transmembrane signaling receptor activity"/>
    <property type="evidence" value="ECO:0007669"/>
    <property type="project" value="InterPro"/>
</dbReference>
<evidence type="ECO:0000256" key="3">
    <source>
        <dbReference type="SAM" id="SignalP"/>
    </source>
</evidence>
<dbReference type="GO" id="GO:0005230">
    <property type="term" value="F:extracellular ligand-gated monoatomic ion channel activity"/>
    <property type="evidence" value="ECO:0007669"/>
    <property type="project" value="InterPro"/>
</dbReference>
<feature type="chain" id="PRO_5035283973" description="Neurotransmitter-gated ion-channel ligand-binding domain-containing protein" evidence="3">
    <location>
        <begin position="27"/>
        <end position="391"/>
    </location>
</feature>
<feature type="non-terminal residue" evidence="5">
    <location>
        <position position="1"/>
    </location>
</feature>
<evidence type="ECO:0000313" key="5">
    <source>
        <dbReference type="EMBL" id="CAG7818367.1"/>
    </source>
</evidence>
<feature type="compositionally biased region" description="Polar residues" evidence="1">
    <location>
        <begin position="381"/>
        <end position="391"/>
    </location>
</feature>
<dbReference type="Proteomes" id="UP000708208">
    <property type="component" value="Unassembled WGS sequence"/>
</dbReference>
<dbReference type="FunFam" id="2.70.170.10:FF:000028">
    <property type="entry name" value="AcetylCholine Receptor"/>
    <property type="match status" value="1"/>
</dbReference>
<evidence type="ECO:0000259" key="4">
    <source>
        <dbReference type="Pfam" id="PF02931"/>
    </source>
</evidence>
<feature type="domain" description="Neurotransmitter-gated ion-channel ligand-binding" evidence="4">
    <location>
        <begin position="33"/>
        <end position="239"/>
    </location>
</feature>
<dbReference type="EMBL" id="CAJVCH010418848">
    <property type="protein sequence ID" value="CAG7818367.1"/>
    <property type="molecule type" value="Genomic_DNA"/>
</dbReference>
<evidence type="ECO:0000256" key="2">
    <source>
        <dbReference type="SAM" id="Phobius"/>
    </source>
</evidence>
<feature type="region of interest" description="Disordered" evidence="1">
    <location>
        <begin position="364"/>
        <end position="391"/>
    </location>
</feature>
<protein>
    <recommendedName>
        <fullName evidence="4">Neurotransmitter-gated ion-channel ligand-binding domain-containing protein</fullName>
    </recommendedName>
</protein>
<sequence>MDRDGKCALGIFHLAAISQLIFSSQAADMNDYTRLRQDLKNGYDPEARPSQHHSNATILNFSIMARGFQFNEAESLFTLNAWPVLAWNDDHMKWDPARYGNITTMHFATNEVWKPDISVYNNYDSDIDHFRNTRVIGYSTGKLLWVPPATFKVRCVANLRRWPYDTQTCQIVMGSWAHSGEELDLRLPANFSKVEDWEFSENREWELVSNSIIRRVNYYACCPNSPYYDIVMTLTIQRHSSSHTAAVVVPALAIAVAILISFWIRPIATERLAIIMLVILINCTYLYNVYSMVPSNGDNVPLVLLYFRDSLLMVSAALVWTIGLRYLAAAKRTSPVPLPGFIQVFLDSWVSKILCLDPRPSTFNTSEDEVGNSGDEGKLVSRQSPYQADWA</sequence>
<organism evidence="5 6">
    <name type="scientific">Allacma fusca</name>
    <dbReference type="NCBI Taxonomy" id="39272"/>
    <lineage>
        <taxon>Eukaryota</taxon>
        <taxon>Metazoa</taxon>
        <taxon>Ecdysozoa</taxon>
        <taxon>Arthropoda</taxon>
        <taxon>Hexapoda</taxon>
        <taxon>Collembola</taxon>
        <taxon>Symphypleona</taxon>
        <taxon>Sminthuridae</taxon>
        <taxon>Allacma</taxon>
    </lineage>
</organism>
<dbReference type="OrthoDB" id="410315at2759"/>
<feature type="transmembrane region" description="Helical" evidence="2">
    <location>
        <begin position="271"/>
        <end position="290"/>
    </location>
</feature>
<dbReference type="CDD" id="cd18997">
    <property type="entry name" value="LGIC_ECD_nAChR"/>
    <property type="match status" value="1"/>
</dbReference>
<dbReference type="AlphaFoldDB" id="A0A8J2PCM6"/>